<protein>
    <submittedName>
        <fullName evidence="3">Sialidase</fullName>
    </submittedName>
</protein>
<dbReference type="SUPFAM" id="SSF50939">
    <property type="entry name" value="Sialidases"/>
    <property type="match status" value="1"/>
</dbReference>
<dbReference type="Proteomes" id="UP000249873">
    <property type="component" value="Chromosome"/>
</dbReference>
<feature type="domain" description="Sialidase" evidence="2">
    <location>
        <begin position="52"/>
        <end position="329"/>
    </location>
</feature>
<dbReference type="RefSeq" id="WP_111370127.1">
    <property type="nucleotide sequence ID" value="NZ_CP029480.1"/>
</dbReference>
<evidence type="ECO:0000256" key="1">
    <source>
        <dbReference type="SAM" id="SignalP"/>
    </source>
</evidence>
<sequence>MKTKLFALVLFCSVAFYTQAQKSALLKSEFIYEEAPFPSCHASTVVETPTGIVASWFGGTDERDKDVEIYVSRLVNDKWTDPVSVATGIQHSTKRYPTWNPVLYQAPNGPLLLFFKVGPTPRTWWGEMVESNDGGVTWSEARRLPEDIFGPIKNKPVLLSDGRLLCPTSKEVEIDGVDHWQVYVEETTDWGKTWSISGPLNDGVKTNAIQPSILTYPDGRLQMICRSKENRLMSLWSSDNGKTWSDIEITNVPNPNSGTDAVTLKDGRQLLIYNPTVNYPGKWGGPRSPLQLAISSDGKNWKPVLTLETQKGEFSYPAIIQSEDGMVHLTYTYNREKVRYAVVNPKLLD</sequence>
<dbReference type="EMBL" id="CP029480">
    <property type="protein sequence ID" value="AWV97025.1"/>
    <property type="molecule type" value="Genomic_DNA"/>
</dbReference>
<proteinExistence type="predicted"/>
<feature type="signal peptide" evidence="1">
    <location>
        <begin position="1"/>
        <end position="20"/>
    </location>
</feature>
<dbReference type="InterPro" id="IPR036278">
    <property type="entry name" value="Sialidase_sf"/>
</dbReference>
<dbReference type="InterPro" id="IPR011040">
    <property type="entry name" value="Sialidase"/>
</dbReference>
<evidence type="ECO:0000259" key="2">
    <source>
        <dbReference type="Pfam" id="PF13088"/>
    </source>
</evidence>
<evidence type="ECO:0000313" key="4">
    <source>
        <dbReference type="Proteomes" id="UP000249873"/>
    </source>
</evidence>
<dbReference type="PANTHER" id="PTHR43752:SF2">
    <property type="entry name" value="BNR_ASP-BOX REPEAT FAMILY PROTEIN"/>
    <property type="match status" value="1"/>
</dbReference>
<dbReference type="OrthoDB" id="41724at2"/>
<reference evidence="3 4" key="1">
    <citation type="submission" date="2018-05" db="EMBL/GenBank/DDBJ databases">
        <title>Complete genome sequence of Arcticibacterium luteifluviistationis SM1504T, a cytophagaceae bacterium isolated from Arctic surface seawater.</title>
        <authorList>
            <person name="Li Y."/>
            <person name="Qin Q.-L."/>
        </authorList>
    </citation>
    <scope>NUCLEOTIDE SEQUENCE [LARGE SCALE GENOMIC DNA]</scope>
    <source>
        <strain evidence="3 4">SM1504</strain>
    </source>
</reference>
<organism evidence="3 4">
    <name type="scientific">Arcticibacterium luteifluviistationis</name>
    <dbReference type="NCBI Taxonomy" id="1784714"/>
    <lineage>
        <taxon>Bacteria</taxon>
        <taxon>Pseudomonadati</taxon>
        <taxon>Bacteroidota</taxon>
        <taxon>Cytophagia</taxon>
        <taxon>Cytophagales</taxon>
        <taxon>Leadbetterellaceae</taxon>
        <taxon>Arcticibacterium</taxon>
    </lineage>
</organism>
<feature type="chain" id="PRO_5016437029" evidence="1">
    <location>
        <begin position="21"/>
        <end position="349"/>
    </location>
</feature>
<dbReference type="AlphaFoldDB" id="A0A2Z4G7D7"/>
<dbReference type="Gene3D" id="2.120.10.10">
    <property type="match status" value="1"/>
</dbReference>
<dbReference type="CDD" id="cd15482">
    <property type="entry name" value="Sialidase_non-viral"/>
    <property type="match status" value="1"/>
</dbReference>
<name>A0A2Z4G7D7_9BACT</name>
<dbReference type="Pfam" id="PF13088">
    <property type="entry name" value="BNR_2"/>
    <property type="match status" value="1"/>
</dbReference>
<accession>A0A2Z4G7D7</accession>
<gene>
    <name evidence="3" type="ORF">DJ013_02065</name>
</gene>
<dbReference type="PANTHER" id="PTHR43752">
    <property type="entry name" value="BNR/ASP-BOX REPEAT FAMILY PROTEIN"/>
    <property type="match status" value="1"/>
</dbReference>
<evidence type="ECO:0000313" key="3">
    <source>
        <dbReference type="EMBL" id="AWV97025.1"/>
    </source>
</evidence>
<keyword evidence="1" id="KW-0732">Signal</keyword>
<dbReference type="KEGG" id="als:DJ013_02065"/>
<keyword evidence="4" id="KW-1185">Reference proteome</keyword>